<keyword evidence="4" id="KW-0804">Transcription</keyword>
<dbReference type="InterPro" id="IPR001647">
    <property type="entry name" value="HTH_TetR"/>
</dbReference>
<evidence type="ECO:0000313" key="7">
    <source>
        <dbReference type="EMBL" id="TDD63298.1"/>
    </source>
</evidence>
<gene>
    <name evidence="7" type="ORF">E1263_01345</name>
</gene>
<sequence>MTDRRTQLLQATIAVIARRGVRGMRVQEVAADAGVSVTLLYHYFGSREGLLEAALEAVSDQAGRYAEQAAAGATSARAELVARLVGELNGTDEVQTNSAAWGELRWASVFDDRLRPAVHKLTAEWVDEIAELVKRVHTEEGTTGTRDAGAVAERLVALVEGLSGRWLTGAVPPEHLQELLADAIKIELP</sequence>
<dbReference type="GO" id="GO:0000976">
    <property type="term" value="F:transcription cis-regulatory region binding"/>
    <property type="evidence" value="ECO:0007669"/>
    <property type="project" value="TreeGrafter"/>
</dbReference>
<dbReference type="InterPro" id="IPR039538">
    <property type="entry name" value="BetI_C"/>
</dbReference>
<name>A0A4R4ZVQ4_9ACTN</name>
<dbReference type="Pfam" id="PF13977">
    <property type="entry name" value="TetR_C_6"/>
    <property type="match status" value="1"/>
</dbReference>
<accession>A0A4R4ZVQ4</accession>
<evidence type="ECO:0000256" key="2">
    <source>
        <dbReference type="ARBA" id="ARBA00023015"/>
    </source>
</evidence>
<dbReference type="InterPro" id="IPR050109">
    <property type="entry name" value="HTH-type_TetR-like_transc_reg"/>
</dbReference>
<dbReference type="EMBL" id="SMKX01000002">
    <property type="protein sequence ID" value="TDD63298.1"/>
    <property type="molecule type" value="Genomic_DNA"/>
</dbReference>
<protein>
    <submittedName>
        <fullName evidence="7">TetR/AcrR family transcriptional regulator</fullName>
    </submittedName>
</protein>
<dbReference type="SUPFAM" id="SSF48498">
    <property type="entry name" value="Tetracyclin repressor-like, C-terminal domain"/>
    <property type="match status" value="1"/>
</dbReference>
<dbReference type="InterPro" id="IPR009057">
    <property type="entry name" value="Homeodomain-like_sf"/>
</dbReference>
<keyword evidence="1" id="KW-0678">Repressor</keyword>
<keyword evidence="3 5" id="KW-0238">DNA-binding</keyword>
<dbReference type="Gene3D" id="1.10.357.10">
    <property type="entry name" value="Tetracycline Repressor, domain 2"/>
    <property type="match status" value="1"/>
</dbReference>
<keyword evidence="2" id="KW-0805">Transcription regulation</keyword>
<dbReference type="OrthoDB" id="3288227at2"/>
<evidence type="ECO:0000256" key="3">
    <source>
        <dbReference type="ARBA" id="ARBA00023125"/>
    </source>
</evidence>
<organism evidence="7 8">
    <name type="scientific">Kribbella antibiotica</name>
    <dbReference type="NCBI Taxonomy" id="190195"/>
    <lineage>
        <taxon>Bacteria</taxon>
        <taxon>Bacillati</taxon>
        <taxon>Actinomycetota</taxon>
        <taxon>Actinomycetes</taxon>
        <taxon>Propionibacteriales</taxon>
        <taxon>Kribbellaceae</taxon>
        <taxon>Kribbella</taxon>
    </lineage>
</organism>
<dbReference type="InterPro" id="IPR036271">
    <property type="entry name" value="Tet_transcr_reg_TetR-rel_C_sf"/>
</dbReference>
<dbReference type="PANTHER" id="PTHR30055:SF234">
    <property type="entry name" value="HTH-TYPE TRANSCRIPTIONAL REGULATOR BETI"/>
    <property type="match status" value="1"/>
</dbReference>
<proteinExistence type="predicted"/>
<keyword evidence="8" id="KW-1185">Reference proteome</keyword>
<evidence type="ECO:0000256" key="5">
    <source>
        <dbReference type="PROSITE-ProRule" id="PRU00335"/>
    </source>
</evidence>
<dbReference type="GO" id="GO:0003700">
    <property type="term" value="F:DNA-binding transcription factor activity"/>
    <property type="evidence" value="ECO:0007669"/>
    <property type="project" value="TreeGrafter"/>
</dbReference>
<dbReference type="Pfam" id="PF00440">
    <property type="entry name" value="TetR_N"/>
    <property type="match status" value="1"/>
</dbReference>
<dbReference type="SUPFAM" id="SSF46689">
    <property type="entry name" value="Homeodomain-like"/>
    <property type="match status" value="1"/>
</dbReference>
<dbReference type="PRINTS" id="PR00455">
    <property type="entry name" value="HTHTETR"/>
</dbReference>
<dbReference type="PANTHER" id="PTHR30055">
    <property type="entry name" value="HTH-TYPE TRANSCRIPTIONAL REGULATOR RUTR"/>
    <property type="match status" value="1"/>
</dbReference>
<feature type="domain" description="HTH tetR-type" evidence="6">
    <location>
        <begin position="2"/>
        <end position="62"/>
    </location>
</feature>
<reference evidence="7 8" key="1">
    <citation type="submission" date="2019-03" db="EMBL/GenBank/DDBJ databases">
        <title>Draft genome sequences of novel Actinobacteria.</title>
        <authorList>
            <person name="Sahin N."/>
            <person name="Ay H."/>
            <person name="Saygin H."/>
        </authorList>
    </citation>
    <scope>NUCLEOTIDE SEQUENCE [LARGE SCALE GENOMIC DNA]</scope>
    <source>
        <strain evidence="7 8">JCM 13523</strain>
    </source>
</reference>
<evidence type="ECO:0000259" key="6">
    <source>
        <dbReference type="PROSITE" id="PS50977"/>
    </source>
</evidence>
<dbReference type="AlphaFoldDB" id="A0A4R4ZVQ4"/>
<feature type="DNA-binding region" description="H-T-H motif" evidence="5">
    <location>
        <begin position="25"/>
        <end position="44"/>
    </location>
</feature>
<evidence type="ECO:0000313" key="8">
    <source>
        <dbReference type="Proteomes" id="UP000295124"/>
    </source>
</evidence>
<comment type="caution">
    <text evidence="7">The sequence shown here is derived from an EMBL/GenBank/DDBJ whole genome shotgun (WGS) entry which is preliminary data.</text>
</comment>
<dbReference type="Proteomes" id="UP000295124">
    <property type="component" value="Unassembled WGS sequence"/>
</dbReference>
<dbReference type="RefSeq" id="WP_132164413.1">
    <property type="nucleotide sequence ID" value="NZ_SMKX01000002.1"/>
</dbReference>
<evidence type="ECO:0000256" key="1">
    <source>
        <dbReference type="ARBA" id="ARBA00022491"/>
    </source>
</evidence>
<dbReference type="PROSITE" id="PS50977">
    <property type="entry name" value="HTH_TETR_2"/>
    <property type="match status" value="1"/>
</dbReference>
<evidence type="ECO:0000256" key="4">
    <source>
        <dbReference type="ARBA" id="ARBA00023163"/>
    </source>
</evidence>